<dbReference type="VEuPathDB" id="TriTrypDB:TCDM_01565"/>
<gene>
    <name evidence="3" type="ORF">TCDM_01565</name>
</gene>
<evidence type="ECO:0000256" key="2">
    <source>
        <dbReference type="SAM" id="Phobius"/>
    </source>
</evidence>
<keyword evidence="2" id="KW-0472">Membrane</keyword>
<feature type="transmembrane region" description="Helical" evidence="2">
    <location>
        <begin position="42"/>
        <end position="60"/>
    </location>
</feature>
<proteinExistence type="predicted"/>
<feature type="region of interest" description="Disordered" evidence="1">
    <location>
        <begin position="954"/>
        <end position="986"/>
    </location>
</feature>
<keyword evidence="2" id="KW-1133">Transmembrane helix</keyword>
<dbReference type="OrthoDB" id="251085at2759"/>
<keyword evidence="2" id="KW-0812">Transmembrane</keyword>
<evidence type="ECO:0000256" key="1">
    <source>
        <dbReference type="SAM" id="MobiDB-lite"/>
    </source>
</evidence>
<dbReference type="AlphaFoldDB" id="V5BTS4"/>
<evidence type="ECO:0000313" key="3">
    <source>
        <dbReference type="EMBL" id="ESS69587.1"/>
    </source>
</evidence>
<accession>V5BTS4</accession>
<reference evidence="3 4" key="1">
    <citation type="journal article" date="2014" name="Genome Announc.">
        <title>Trypanosoma cruzi Clone Dm28c Draft Genome Sequence.</title>
        <authorList>
            <person name="Grisard E.C."/>
            <person name="Teixeira S.M."/>
            <person name="de Almeida L.G."/>
            <person name="Stoco P.H."/>
            <person name="Gerber A.L."/>
            <person name="Talavera-Lopez C."/>
            <person name="Lima O.C."/>
            <person name="Andersson B."/>
            <person name="de Vasconcelos A.T."/>
        </authorList>
    </citation>
    <scope>NUCLEOTIDE SEQUENCE [LARGE SCALE GENOMIC DNA]</scope>
    <source>
        <strain evidence="3 4">Dm28c</strain>
    </source>
</reference>
<evidence type="ECO:0000313" key="4">
    <source>
        <dbReference type="Proteomes" id="UP000017861"/>
    </source>
</evidence>
<feature type="compositionally biased region" description="Gly residues" evidence="1">
    <location>
        <begin position="974"/>
        <end position="986"/>
    </location>
</feature>
<name>V5BTS4_TRYCR</name>
<protein>
    <submittedName>
        <fullName evidence="3">Uncharacterized protein</fullName>
    </submittedName>
</protein>
<feature type="transmembrane region" description="Helical" evidence="2">
    <location>
        <begin position="6"/>
        <end position="30"/>
    </location>
</feature>
<dbReference type="EMBL" id="AYLP01000010">
    <property type="protein sequence ID" value="ESS69587.1"/>
    <property type="molecule type" value="Genomic_DNA"/>
</dbReference>
<dbReference type="Proteomes" id="UP000017861">
    <property type="component" value="Unassembled WGS sequence"/>
</dbReference>
<feature type="compositionally biased region" description="Basic residues" evidence="1">
    <location>
        <begin position="831"/>
        <end position="849"/>
    </location>
</feature>
<feature type="compositionally biased region" description="Gly residues" evidence="1">
    <location>
        <begin position="810"/>
        <end position="820"/>
    </location>
</feature>
<sequence length="986" mass="109785">MYFPLLPALLLVFTTVGFELCFLSLLWVLFRQEKYNNDSNKKKCACISFFFFFFFSVKCWCNTHGVKKKGTRFTFAFMIITEAVFTCLREWHDATLARAFFADDEGVFVLFSAMNVLPGNVETNEAGESATALELHTRCCQGSRPFLESERLQVARLLRFRPLFQEKKKSVSVSDGNDVDECSTASLTSPDGRNIIARLLLELHASSCWWRQGEFVQNMLRTPRFSLADTAIIRHRCAAVVVTDETSSASQLKSLDAMPDGDSHAKKLLLPRGSPPSFLQGVLSSCLVKWLRAKRTQSLSHLTSNTPMSLLRVIFFLKRPRSSEESDEHSNDESDELISCVSLLMALFGYTLTQTPPRNTCDASEARKAWRQLCVDMQCHFCGGRPRLTLEKTVAEEPLDQPQIQEQKNEEDVMEGEHNKRMENGETLLTAEPNSRQEPGEPVCLENRAQLELETSQTSINPDENKNVPAHVAAVCISDKKETSPQSRFCYTIEVSEQDEISGHHNTCPWKALFLSAVLADTTSSFPSKEVLFNLCNADEEGGSLQMCFKLPEVAKLIKCWRRSLYAESVWKEMYIRHPLPAALSSVIPSPADSGTEAFLEGLASRSAGEETFQLKPLTPLFDDRSPWDSYFRVASFLKASAIVDYGGVEVRGKDKTEIKKPPKVEEERHWKAVYDMGRRCILAAVEEGGSESAVELSEKFKEQYRHCAQQDAKGGHTSLPLEGVMHKLLHLLNSTLSVDLLHGRKVSLGGLFEGPKIAAQEQKNVHSFLDALDDVVENATHEPLPTEPTDPAKRPLLIQSNNNDTTLKKGGGGGKGGTSGARQKQPKQPQKQKQHQYHHHQHQQHQRQQHQQQLRQQGMPMLMAQHVLLPSSSPTEGVFPFRARGSGSGVLPTPVPVFQQQQQPPPHLPFQPALHGIPFTSCNQKTVLSGDSIGVLDDAYMQRPSVMGQCQTTVAKPPQARMGGRGGNHRGARGGGRGGGNTFKG</sequence>
<feature type="region of interest" description="Disordered" evidence="1">
    <location>
        <begin position="782"/>
        <end position="857"/>
    </location>
</feature>
<comment type="caution">
    <text evidence="3">The sequence shown here is derived from an EMBL/GenBank/DDBJ whole genome shotgun (WGS) entry which is preliminary data.</text>
</comment>
<organism evidence="3 4">
    <name type="scientific">Trypanosoma cruzi Dm28c</name>
    <dbReference type="NCBI Taxonomy" id="1416333"/>
    <lineage>
        <taxon>Eukaryota</taxon>
        <taxon>Discoba</taxon>
        <taxon>Euglenozoa</taxon>
        <taxon>Kinetoplastea</taxon>
        <taxon>Metakinetoplastina</taxon>
        <taxon>Trypanosomatida</taxon>
        <taxon>Trypanosomatidae</taxon>
        <taxon>Trypanosoma</taxon>
        <taxon>Schizotrypanum</taxon>
    </lineage>
</organism>